<comment type="function">
    <text evidence="5">Catalyzes the ATP-dependent conversion of 5-aminoimidazole ribonucleotide (AIR) and HCO(3)(-) to N5-carboxyaminoimidazole ribonucleotide (N5-CAIR).</text>
</comment>
<dbReference type="PANTHER" id="PTHR11609:SF5">
    <property type="entry name" value="PHOSPHORIBOSYLAMINOIMIDAZOLE CARBOXYLASE"/>
    <property type="match status" value="1"/>
</dbReference>
<dbReference type="SUPFAM" id="SSF51246">
    <property type="entry name" value="Rudiment single hybrid motif"/>
    <property type="match status" value="1"/>
</dbReference>
<dbReference type="Proteomes" id="UP000287306">
    <property type="component" value="Unassembled WGS sequence"/>
</dbReference>
<name>A0A430RUT7_THESC</name>
<protein>
    <recommendedName>
        <fullName evidence="5 6">N5-carboxyaminoimidazole ribonucleotide synthase</fullName>
        <shortName evidence="5 6">N5-CAIR synthase</shortName>
        <ecNumber evidence="5 6">6.3.4.18</ecNumber>
    </recommendedName>
    <alternativeName>
        <fullName evidence="5 6">5-(carboxyamino)imidazole ribonucleotide synthetase</fullName>
    </alternativeName>
</protein>
<dbReference type="PANTHER" id="PTHR11609">
    <property type="entry name" value="PURINE BIOSYNTHESIS PROTEIN 6/7, PUR6/7"/>
    <property type="match status" value="1"/>
</dbReference>
<dbReference type="RefSeq" id="WP_126201553.1">
    <property type="nucleotide sequence ID" value="NZ_PELY01000386.1"/>
</dbReference>
<comment type="function">
    <text evidence="6">Catalyzes the ATP-dependent conversion of 5-aminoimidazole ribonucleotide (AIR) and HCO(3)- to N5-carboxyaminoimidazole ribonucleotide (N5-CAIR).</text>
</comment>
<reference evidence="8 9" key="1">
    <citation type="journal article" date="2019" name="Extremophiles">
        <title>Biogeography of thermophiles and predominance of Thermus scotoductus in domestic water heaters.</title>
        <authorList>
            <person name="Wilpiszeski R.L."/>
            <person name="Zhang Z."/>
            <person name="House C.H."/>
        </authorList>
    </citation>
    <scope>NUCLEOTIDE SEQUENCE [LARGE SCALE GENOMIC DNA]</scope>
    <source>
        <strain evidence="8 9">25_S25</strain>
    </source>
</reference>
<dbReference type="EMBL" id="PELY01000386">
    <property type="protein sequence ID" value="RTH23577.1"/>
    <property type="molecule type" value="Genomic_DNA"/>
</dbReference>
<dbReference type="GO" id="GO:0006189">
    <property type="term" value="P:'de novo' IMP biosynthetic process"/>
    <property type="evidence" value="ECO:0007669"/>
    <property type="project" value="UniProtKB-UniRule"/>
</dbReference>
<dbReference type="InterPro" id="IPR013815">
    <property type="entry name" value="ATP_grasp_subdomain_1"/>
</dbReference>
<keyword evidence="1 5" id="KW-0436">Ligase</keyword>
<dbReference type="FunFam" id="3.30.1490.20:FF:000015">
    <property type="entry name" value="N5-carboxyaminoimidazole ribonucleotide synthase"/>
    <property type="match status" value="1"/>
</dbReference>
<keyword evidence="2 5" id="KW-0547">Nucleotide-binding</keyword>
<dbReference type="PROSITE" id="PS50975">
    <property type="entry name" value="ATP_GRASP"/>
    <property type="match status" value="1"/>
</dbReference>
<dbReference type="Pfam" id="PF17769">
    <property type="entry name" value="PurK_C"/>
    <property type="match status" value="1"/>
</dbReference>
<dbReference type="Gene3D" id="3.40.50.20">
    <property type="match status" value="1"/>
</dbReference>
<dbReference type="GO" id="GO:0034028">
    <property type="term" value="F:5-(carboxyamino)imidazole ribonucleotide synthase activity"/>
    <property type="evidence" value="ECO:0007669"/>
    <property type="project" value="UniProtKB-UniRule"/>
</dbReference>
<dbReference type="Gene3D" id="3.30.470.20">
    <property type="entry name" value="ATP-grasp fold, B domain"/>
    <property type="match status" value="1"/>
</dbReference>
<dbReference type="UniPathway" id="UPA00074">
    <property type="reaction ID" value="UER00942"/>
</dbReference>
<dbReference type="AlphaFoldDB" id="A0A430RUT7"/>
<dbReference type="InterPro" id="IPR011054">
    <property type="entry name" value="Rudment_hybrid_motif"/>
</dbReference>
<dbReference type="NCBIfam" id="NF004676">
    <property type="entry name" value="PRK06019.1-2"/>
    <property type="match status" value="1"/>
</dbReference>
<comment type="similarity">
    <text evidence="5 6">Belongs to the PurK/PurT family.</text>
</comment>
<feature type="domain" description="ATP-grasp" evidence="7">
    <location>
        <begin position="102"/>
        <end position="288"/>
    </location>
</feature>
<evidence type="ECO:0000256" key="1">
    <source>
        <dbReference type="ARBA" id="ARBA00022598"/>
    </source>
</evidence>
<dbReference type="FunFam" id="3.40.50.20:FF:000016">
    <property type="entry name" value="N5-carboxyaminoimidazole ribonucleotide synthase"/>
    <property type="match status" value="1"/>
</dbReference>
<organism evidence="8 9">
    <name type="scientific">Thermus scotoductus</name>
    <dbReference type="NCBI Taxonomy" id="37636"/>
    <lineage>
        <taxon>Bacteria</taxon>
        <taxon>Thermotogati</taxon>
        <taxon>Deinococcota</taxon>
        <taxon>Deinococci</taxon>
        <taxon>Thermales</taxon>
        <taxon>Thermaceae</taxon>
        <taxon>Thermus</taxon>
    </lineage>
</organism>
<accession>A0A430RUT7</accession>
<proteinExistence type="inferred from homology"/>
<feature type="binding site" evidence="5">
    <location>
        <begin position="173"/>
        <end position="176"/>
    </location>
    <ligand>
        <name>ATP</name>
        <dbReference type="ChEBI" id="CHEBI:30616"/>
    </ligand>
</feature>
<dbReference type="InterPro" id="IPR054350">
    <property type="entry name" value="PurT/PurK_preATP-grasp"/>
</dbReference>
<dbReference type="Gene3D" id="3.30.1490.20">
    <property type="entry name" value="ATP-grasp fold, A domain"/>
    <property type="match status" value="1"/>
</dbReference>
<dbReference type="HAMAP" id="MF_01928">
    <property type="entry name" value="PurK"/>
    <property type="match status" value="1"/>
</dbReference>
<feature type="binding site" evidence="5">
    <location>
        <position position="138"/>
    </location>
    <ligand>
        <name>ATP</name>
        <dbReference type="ChEBI" id="CHEBI:30616"/>
    </ligand>
</feature>
<dbReference type="InterPro" id="IPR003135">
    <property type="entry name" value="ATP-grasp_carboxylate-amine"/>
</dbReference>
<dbReference type="FunFam" id="3.30.470.20:FF:000029">
    <property type="entry name" value="N5-carboxyaminoimidazole ribonucleotide synthase"/>
    <property type="match status" value="1"/>
</dbReference>
<dbReference type="GO" id="GO:0004638">
    <property type="term" value="F:phosphoribosylaminoimidazole carboxylase activity"/>
    <property type="evidence" value="ECO:0007669"/>
    <property type="project" value="InterPro"/>
</dbReference>
<dbReference type="GO" id="GO:0005829">
    <property type="term" value="C:cytosol"/>
    <property type="evidence" value="ECO:0007669"/>
    <property type="project" value="TreeGrafter"/>
</dbReference>
<dbReference type="SUPFAM" id="SSF56059">
    <property type="entry name" value="Glutathione synthetase ATP-binding domain-like"/>
    <property type="match status" value="1"/>
</dbReference>
<dbReference type="Pfam" id="PF22660">
    <property type="entry name" value="RS_preATP-grasp-like"/>
    <property type="match status" value="1"/>
</dbReference>
<dbReference type="NCBIfam" id="NF004679">
    <property type="entry name" value="PRK06019.1-5"/>
    <property type="match status" value="1"/>
</dbReference>
<keyword evidence="4 5" id="KW-0067">ATP-binding</keyword>
<feature type="binding site" evidence="5">
    <location>
        <begin position="143"/>
        <end position="149"/>
    </location>
    <ligand>
        <name>ATP</name>
        <dbReference type="ChEBI" id="CHEBI:30616"/>
    </ligand>
</feature>
<comment type="subunit">
    <text evidence="5 6">Homodimer.</text>
</comment>
<dbReference type="NCBIfam" id="TIGR01161">
    <property type="entry name" value="purK"/>
    <property type="match status" value="1"/>
</dbReference>
<comment type="caution">
    <text evidence="8">The sequence shown here is derived from an EMBL/GenBank/DDBJ whole genome shotgun (WGS) entry which is preliminary data.</text>
</comment>
<dbReference type="EC" id="6.3.4.18" evidence="5 6"/>
<evidence type="ECO:0000256" key="4">
    <source>
        <dbReference type="ARBA" id="ARBA00022840"/>
    </source>
</evidence>
<comment type="catalytic activity">
    <reaction evidence="5 6">
        <text>5-amino-1-(5-phospho-beta-D-ribosyl)imidazole + hydrogencarbonate + ATP = 5-carboxyamino-1-(5-phospho-D-ribosyl)imidazole + ADP + phosphate + 2 H(+)</text>
        <dbReference type="Rhea" id="RHEA:19317"/>
        <dbReference type="ChEBI" id="CHEBI:15378"/>
        <dbReference type="ChEBI" id="CHEBI:17544"/>
        <dbReference type="ChEBI" id="CHEBI:30616"/>
        <dbReference type="ChEBI" id="CHEBI:43474"/>
        <dbReference type="ChEBI" id="CHEBI:58730"/>
        <dbReference type="ChEBI" id="CHEBI:137981"/>
        <dbReference type="ChEBI" id="CHEBI:456216"/>
        <dbReference type="EC" id="6.3.4.18"/>
    </reaction>
</comment>
<feature type="binding site" evidence="5">
    <location>
        <position position="204"/>
    </location>
    <ligand>
        <name>ATP</name>
        <dbReference type="ChEBI" id="CHEBI:30616"/>
    </ligand>
</feature>
<keyword evidence="3 5" id="KW-0658">Purine biosynthesis</keyword>
<feature type="binding site" evidence="5">
    <location>
        <position position="181"/>
    </location>
    <ligand>
        <name>ATP</name>
        <dbReference type="ChEBI" id="CHEBI:30616"/>
    </ligand>
</feature>
<evidence type="ECO:0000256" key="3">
    <source>
        <dbReference type="ARBA" id="ARBA00022755"/>
    </source>
</evidence>
<dbReference type="Pfam" id="PF02222">
    <property type="entry name" value="ATP-grasp"/>
    <property type="match status" value="1"/>
</dbReference>
<sequence>MRIGILGGGQLGRMLALAGYPLGLSFRFLDPSPEACAGQVGELVVGGFLEEEALARFAEGLDLVTYEFENVPVEAAHLLAKRLPVLPPPKALEVAQDRLLEKTFMQSLGVPTPPFRGVEGLQDLQEGLEALGFPALLKVRRGGYDGKGQALVRTWEEAEKAFHALGGKGLVLEGYIPFDREVSILGVRSRTGALAFYPLVENRHQGGILRLSLAPAPQIPPTLQEKAEGYARKAMEALGYVGVVALEFFQVGEELLFNEMAPRVHNSGHWTIEGAETSQFENHLRALLGLPLGSTAPRGRSAMVNLIGVKPNVAQVLALSGAHLHWYGKEVRPGRKVGHITLRRDTWEGLAQDLSHLLALAQAAEPV</sequence>
<evidence type="ECO:0000256" key="6">
    <source>
        <dbReference type="RuleBase" id="RU361200"/>
    </source>
</evidence>
<dbReference type="InterPro" id="IPR040686">
    <property type="entry name" value="PurK_C"/>
</dbReference>
<evidence type="ECO:0000313" key="8">
    <source>
        <dbReference type="EMBL" id="RTH23577.1"/>
    </source>
</evidence>
<dbReference type="InterPro" id="IPR016185">
    <property type="entry name" value="PreATP-grasp_dom_sf"/>
</dbReference>
<dbReference type="SUPFAM" id="SSF52440">
    <property type="entry name" value="PreATP-grasp domain"/>
    <property type="match status" value="1"/>
</dbReference>
<evidence type="ECO:0000256" key="2">
    <source>
        <dbReference type="ARBA" id="ARBA00022741"/>
    </source>
</evidence>
<dbReference type="InterPro" id="IPR011761">
    <property type="entry name" value="ATP-grasp"/>
</dbReference>
<feature type="binding site" evidence="5">
    <location>
        <begin position="258"/>
        <end position="259"/>
    </location>
    <ligand>
        <name>ATP</name>
        <dbReference type="ChEBI" id="CHEBI:30616"/>
    </ligand>
</feature>
<feature type="binding site" evidence="5">
    <location>
        <position position="98"/>
    </location>
    <ligand>
        <name>ATP</name>
        <dbReference type="ChEBI" id="CHEBI:30616"/>
    </ligand>
</feature>
<comment type="pathway">
    <text evidence="5 6">Purine metabolism; IMP biosynthesis via de novo pathway; 5-amino-1-(5-phospho-D-ribosyl)imidazole-4-carboxylate from 5-amino-1-(5-phospho-D-ribosyl)imidazole (N5-CAIR route): step 1/2.</text>
</comment>
<evidence type="ECO:0000313" key="9">
    <source>
        <dbReference type="Proteomes" id="UP000287306"/>
    </source>
</evidence>
<dbReference type="InterPro" id="IPR005875">
    <property type="entry name" value="PurK"/>
</dbReference>
<dbReference type="GO" id="GO:0005524">
    <property type="term" value="F:ATP binding"/>
    <property type="evidence" value="ECO:0007669"/>
    <property type="project" value="UniProtKB-UniRule"/>
</dbReference>
<evidence type="ECO:0000256" key="5">
    <source>
        <dbReference type="HAMAP-Rule" id="MF_01928"/>
    </source>
</evidence>
<evidence type="ECO:0000259" key="7">
    <source>
        <dbReference type="PROSITE" id="PS50975"/>
    </source>
</evidence>
<gene>
    <name evidence="5 6" type="primary">purK</name>
    <name evidence="8" type="ORF">CSW38_10235</name>
</gene>
<dbReference type="GO" id="GO:0046872">
    <property type="term" value="F:metal ion binding"/>
    <property type="evidence" value="ECO:0007669"/>
    <property type="project" value="InterPro"/>
</dbReference>